<organism evidence="4 5">
    <name type="scientific">Clostridium intestinale URNW</name>
    <dbReference type="NCBI Taxonomy" id="1294142"/>
    <lineage>
        <taxon>Bacteria</taxon>
        <taxon>Bacillati</taxon>
        <taxon>Bacillota</taxon>
        <taxon>Clostridia</taxon>
        <taxon>Eubacteriales</taxon>
        <taxon>Clostridiaceae</taxon>
        <taxon>Clostridium</taxon>
    </lineage>
</organism>
<evidence type="ECO:0000256" key="1">
    <source>
        <dbReference type="PIRSR" id="PIRSR000390-1"/>
    </source>
</evidence>
<evidence type="ECO:0000313" key="5">
    <source>
        <dbReference type="Proteomes" id="UP000016721"/>
    </source>
</evidence>
<dbReference type="STRING" id="1294142.CINTURNW_0872"/>
<dbReference type="PIRSF" id="PIRSF000390">
    <property type="entry name" value="PLP_StrS"/>
    <property type="match status" value="1"/>
</dbReference>
<dbReference type="Gene3D" id="3.90.1150.10">
    <property type="entry name" value="Aspartate Aminotransferase, domain 1"/>
    <property type="match status" value="1"/>
</dbReference>
<evidence type="ECO:0000313" key="4">
    <source>
        <dbReference type="EMBL" id="ERK31891.1"/>
    </source>
</evidence>
<feature type="modified residue" description="N6-(pyridoxal phosphate)lysine" evidence="2">
    <location>
        <position position="188"/>
    </location>
</feature>
<dbReference type="HOGENOM" id="CLU_033332_0_3_9"/>
<dbReference type="GO" id="GO:0000271">
    <property type="term" value="P:polysaccharide biosynthetic process"/>
    <property type="evidence" value="ECO:0007669"/>
    <property type="project" value="TreeGrafter"/>
</dbReference>
<dbReference type="Proteomes" id="UP000016721">
    <property type="component" value="Unassembled WGS sequence"/>
</dbReference>
<dbReference type="GO" id="GO:0008483">
    <property type="term" value="F:transaminase activity"/>
    <property type="evidence" value="ECO:0007669"/>
    <property type="project" value="TreeGrafter"/>
</dbReference>
<comment type="caution">
    <text evidence="4">The sequence shown here is derived from an EMBL/GenBank/DDBJ whole genome shotgun (WGS) entry which is preliminary data.</text>
</comment>
<evidence type="ECO:0000256" key="3">
    <source>
        <dbReference type="RuleBase" id="RU004508"/>
    </source>
</evidence>
<keyword evidence="5" id="KW-1185">Reference proteome</keyword>
<dbReference type="PANTHER" id="PTHR30244">
    <property type="entry name" value="TRANSAMINASE"/>
    <property type="match status" value="1"/>
</dbReference>
<dbReference type="OrthoDB" id="9810913at2"/>
<dbReference type="InterPro" id="IPR015422">
    <property type="entry name" value="PyrdxlP-dep_Trfase_small"/>
</dbReference>
<dbReference type="EMBL" id="APJA01000009">
    <property type="protein sequence ID" value="ERK31891.1"/>
    <property type="molecule type" value="Genomic_DNA"/>
</dbReference>
<dbReference type="Pfam" id="PF01041">
    <property type="entry name" value="DegT_DnrJ_EryC1"/>
    <property type="match status" value="1"/>
</dbReference>
<dbReference type="GO" id="GO:0030170">
    <property type="term" value="F:pyridoxal phosphate binding"/>
    <property type="evidence" value="ECO:0007669"/>
    <property type="project" value="TreeGrafter"/>
</dbReference>
<dbReference type="FunFam" id="3.90.1150.10:FF:000092">
    <property type="entry name" value="Capsular polysaccharide biosynthesis protein"/>
    <property type="match status" value="1"/>
</dbReference>
<dbReference type="PATRIC" id="fig|1294142.3.peg.873"/>
<dbReference type="InterPro" id="IPR000653">
    <property type="entry name" value="DegT/StrS_aminotransferase"/>
</dbReference>
<sequence length="399" mass="45246">MKDERKISFSPPDITEEEIDEVTRVLKSGWITSGPKVVEFEDKVKKYCSVDKVVAVNSATEAMELVLKVLNIKGKDEIITTPYTYSSTSSVALHRGVKPTLIDLEKESFFMDLNKLESAINSNTKMIMPVDFGGVPCDYYGIKEVLKAKNREDIIILCDSAHSFGGKYKGEVVGGQCDFHTFSFHAVKNLTTSEGGAITYNEDVIIGKKDLYREFKITSLQGQTKDALSKTKAGAWEYDIITDGLKCNMTDISAAIGLVQLKRYPDMLEKRKKIFNIYTSLLKSYDWAVVPFEKDNLGRETSYHLYPLRIRGFKEEKRNKLIEKLAKKGIATNVHFKPLPLFTLYKKLGYKIDDYPNAFSQYENEISLPIYSSLRIEDAYYVGEEIIKEVKNILNSIGV</sequence>
<proteinExistence type="inferred from homology"/>
<keyword evidence="2 3" id="KW-0663">Pyridoxal phosphate</keyword>
<feature type="active site" description="Proton acceptor" evidence="1">
    <location>
        <position position="188"/>
    </location>
</feature>
<dbReference type="InterPro" id="IPR015421">
    <property type="entry name" value="PyrdxlP-dep_Trfase_major"/>
</dbReference>
<comment type="similarity">
    <text evidence="3">Belongs to the DegT/DnrJ/EryC1 family.</text>
</comment>
<gene>
    <name evidence="4" type="ORF">CINTURNW_0872</name>
</gene>
<evidence type="ECO:0000256" key="2">
    <source>
        <dbReference type="PIRSR" id="PIRSR000390-2"/>
    </source>
</evidence>
<protein>
    <submittedName>
        <fullName evidence="4">Spore coat polysaccharide biosynthesis protein SpsC</fullName>
    </submittedName>
</protein>
<dbReference type="SUPFAM" id="SSF53383">
    <property type="entry name" value="PLP-dependent transferases"/>
    <property type="match status" value="1"/>
</dbReference>
<reference evidence="4 5" key="1">
    <citation type="journal article" date="2013" name="Genome Announc.">
        <title>Draft Genome Sequence of the Hydrogen- and Ethanol-Producing Bacterium Clostridium intestinale Strain URNW.</title>
        <authorList>
            <person name="Lal S."/>
            <person name="Ramachandran U."/>
            <person name="Zhang X."/>
            <person name="Sparling R."/>
            <person name="Levin D.B."/>
        </authorList>
    </citation>
    <scope>NUCLEOTIDE SEQUENCE [LARGE SCALE GENOMIC DNA]</scope>
    <source>
        <strain evidence="4 5">URNW</strain>
    </source>
</reference>
<dbReference type="Gene3D" id="3.40.640.10">
    <property type="entry name" value="Type I PLP-dependent aspartate aminotransferase-like (Major domain)"/>
    <property type="match status" value="1"/>
</dbReference>
<dbReference type="InterPro" id="IPR015424">
    <property type="entry name" value="PyrdxlP-dep_Trfase"/>
</dbReference>
<dbReference type="PANTHER" id="PTHR30244:SF34">
    <property type="entry name" value="DTDP-4-AMINO-4,6-DIDEOXYGALACTOSE TRANSAMINASE"/>
    <property type="match status" value="1"/>
</dbReference>
<name>U2NSP6_9CLOT</name>
<dbReference type="eggNOG" id="COG0399">
    <property type="taxonomic scope" value="Bacteria"/>
</dbReference>
<dbReference type="AlphaFoldDB" id="U2NSP6"/>
<dbReference type="CDD" id="cd00616">
    <property type="entry name" value="AHBA_syn"/>
    <property type="match status" value="1"/>
</dbReference>
<accession>U2NSP6</accession>